<evidence type="ECO:0000313" key="3">
    <source>
        <dbReference type="EMBL" id="RGP36663.1"/>
    </source>
</evidence>
<dbReference type="RefSeq" id="WP_118153051.1">
    <property type="nucleotide sequence ID" value="NZ_QWEY01000007.1"/>
</dbReference>
<organism evidence="3 4">
    <name type="scientific">Pseudotabrizicola alkalilacus</name>
    <dbReference type="NCBI Taxonomy" id="2305252"/>
    <lineage>
        <taxon>Bacteria</taxon>
        <taxon>Pseudomonadati</taxon>
        <taxon>Pseudomonadota</taxon>
        <taxon>Alphaproteobacteria</taxon>
        <taxon>Rhodobacterales</taxon>
        <taxon>Paracoccaceae</taxon>
        <taxon>Pseudotabrizicola</taxon>
    </lineage>
</organism>
<dbReference type="Pfam" id="PF09917">
    <property type="entry name" value="DUF2147"/>
    <property type="match status" value="1"/>
</dbReference>
<dbReference type="Gene3D" id="2.40.128.520">
    <property type="match status" value="1"/>
</dbReference>
<evidence type="ECO:0000256" key="1">
    <source>
        <dbReference type="SAM" id="SignalP"/>
    </source>
</evidence>
<protein>
    <submittedName>
        <fullName evidence="3">DUF2147 domain-containing protein</fullName>
    </submittedName>
</protein>
<dbReference type="PANTHER" id="PTHR36919:SF2">
    <property type="entry name" value="BLL6627 PROTEIN"/>
    <property type="match status" value="1"/>
</dbReference>
<feature type="domain" description="DUF2147" evidence="2">
    <location>
        <begin position="28"/>
        <end position="131"/>
    </location>
</feature>
<name>A0A411Z0R9_9RHOB</name>
<feature type="chain" id="PRO_5019335346" evidence="1">
    <location>
        <begin position="24"/>
        <end position="133"/>
    </location>
</feature>
<keyword evidence="4" id="KW-1185">Reference proteome</keyword>
<gene>
    <name evidence="3" type="ORF">D1012_13440</name>
</gene>
<proteinExistence type="predicted"/>
<reference evidence="3 4" key="1">
    <citation type="submission" date="2018-08" db="EMBL/GenBank/DDBJ databases">
        <title>Flavobacterium tibetense sp. nov., isolated from a wetland YonghuCo on Tibetan Plateau.</title>
        <authorList>
            <person name="Phurbu D."/>
            <person name="Lu H."/>
            <person name="Xing P."/>
        </authorList>
    </citation>
    <scope>NUCLEOTIDE SEQUENCE [LARGE SCALE GENOMIC DNA]</scope>
    <source>
        <strain evidence="3 4">DJC</strain>
    </source>
</reference>
<evidence type="ECO:0000259" key="2">
    <source>
        <dbReference type="Pfam" id="PF09917"/>
    </source>
</evidence>
<feature type="signal peptide" evidence="1">
    <location>
        <begin position="1"/>
        <end position="23"/>
    </location>
</feature>
<sequence length="133" mass="13952">MNRFAQRVALAAAMIFTASTAFADPAVGIWKTKPDDNGNFGHVQVQACGAAVCGTLVKAFDGAGKEIKSANVGKRIIWDMQAKGGGAYGDGKVWSPDRNKTYNAKMVLQGNGLAISGCVLGICRDGGTWSRVK</sequence>
<accession>A0A411Z0R9</accession>
<dbReference type="Proteomes" id="UP000284547">
    <property type="component" value="Unassembled WGS sequence"/>
</dbReference>
<dbReference type="OrthoDB" id="9811671at2"/>
<dbReference type="PANTHER" id="PTHR36919">
    <property type="entry name" value="BLR1215 PROTEIN"/>
    <property type="match status" value="1"/>
</dbReference>
<evidence type="ECO:0000313" key="4">
    <source>
        <dbReference type="Proteomes" id="UP000284547"/>
    </source>
</evidence>
<dbReference type="InterPro" id="IPR019223">
    <property type="entry name" value="DUF2147"/>
</dbReference>
<dbReference type="EMBL" id="QWEY01000007">
    <property type="protein sequence ID" value="RGP36663.1"/>
    <property type="molecule type" value="Genomic_DNA"/>
</dbReference>
<dbReference type="AlphaFoldDB" id="A0A411Z0R9"/>
<comment type="caution">
    <text evidence="3">The sequence shown here is derived from an EMBL/GenBank/DDBJ whole genome shotgun (WGS) entry which is preliminary data.</text>
</comment>
<keyword evidence="1" id="KW-0732">Signal</keyword>